<organism evidence="3 4">
    <name type="scientific">Salinicoccus siamensis</name>
    <dbReference type="NCBI Taxonomy" id="381830"/>
    <lineage>
        <taxon>Bacteria</taxon>
        <taxon>Bacillati</taxon>
        <taxon>Bacillota</taxon>
        <taxon>Bacilli</taxon>
        <taxon>Bacillales</taxon>
        <taxon>Staphylococcaceae</taxon>
        <taxon>Salinicoccus</taxon>
    </lineage>
</organism>
<reference evidence="3 4" key="1">
    <citation type="submission" date="2024-09" db="EMBL/GenBank/DDBJ databases">
        <authorList>
            <person name="Sun Q."/>
            <person name="Mori K."/>
        </authorList>
    </citation>
    <scope>NUCLEOTIDE SEQUENCE [LARGE SCALE GENOMIC DNA]</scope>
    <source>
        <strain evidence="3 4">JCM 12822</strain>
    </source>
</reference>
<feature type="transmembrane region" description="Helical" evidence="1">
    <location>
        <begin position="20"/>
        <end position="41"/>
    </location>
</feature>
<feature type="transmembrane region" description="Helical" evidence="1">
    <location>
        <begin position="137"/>
        <end position="156"/>
    </location>
</feature>
<evidence type="ECO:0000256" key="1">
    <source>
        <dbReference type="SAM" id="Phobius"/>
    </source>
</evidence>
<evidence type="ECO:0000259" key="2">
    <source>
        <dbReference type="Pfam" id="PF07853"/>
    </source>
</evidence>
<evidence type="ECO:0000313" key="4">
    <source>
        <dbReference type="Proteomes" id="UP001589740"/>
    </source>
</evidence>
<sequence>MKERPKIDIPKTLTEKIANIIGYGFFIGSLIYVIITFSSLPAEVPAHFGADGEVDRYGSKYEMIVLIVIPLLLVPGLKALDRFPEMHNYPKRMDASNVREFYLNNRLLLNLTTNGTLIVFAILYIEITNHGLTGSSTFGVLLMPLILLFVLGPIAWKMIERFKIK</sequence>
<evidence type="ECO:0000313" key="3">
    <source>
        <dbReference type="EMBL" id="MFB9860152.1"/>
    </source>
</evidence>
<name>A0ABV5Z574_9STAP</name>
<dbReference type="InterPro" id="IPR012867">
    <property type="entry name" value="DUF1648"/>
</dbReference>
<dbReference type="EMBL" id="JBHMAH010000008">
    <property type="protein sequence ID" value="MFB9860152.1"/>
    <property type="molecule type" value="Genomic_DNA"/>
</dbReference>
<keyword evidence="4" id="KW-1185">Reference proteome</keyword>
<comment type="caution">
    <text evidence="3">The sequence shown here is derived from an EMBL/GenBank/DDBJ whole genome shotgun (WGS) entry which is preliminary data.</text>
</comment>
<accession>A0ABV5Z574</accession>
<protein>
    <submittedName>
        <fullName evidence="3">DUF1648 domain-containing protein</fullName>
    </submittedName>
</protein>
<feature type="domain" description="DUF1648" evidence="2">
    <location>
        <begin position="25"/>
        <end position="68"/>
    </location>
</feature>
<keyword evidence="1" id="KW-0472">Membrane</keyword>
<dbReference type="Proteomes" id="UP001589740">
    <property type="component" value="Unassembled WGS sequence"/>
</dbReference>
<proteinExistence type="predicted"/>
<gene>
    <name evidence="3" type="ORF">ACFFLE_03390</name>
</gene>
<feature type="transmembrane region" description="Helical" evidence="1">
    <location>
        <begin position="61"/>
        <end position="80"/>
    </location>
</feature>
<keyword evidence="1" id="KW-1133">Transmembrane helix</keyword>
<dbReference type="Pfam" id="PF07853">
    <property type="entry name" value="DUF1648"/>
    <property type="match status" value="1"/>
</dbReference>
<keyword evidence="1" id="KW-0812">Transmembrane</keyword>
<feature type="transmembrane region" description="Helical" evidence="1">
    <location>
        <begin position="101"/>
        <end position="125"/>
    </location>
</feature>
<dbReference type="RefSeq" id="WP_380569751.1">
    <property type="nucleotide sequence ID" value="NZ_JBHMAH010000008.1"/>
</dbReference>